<comment type="catalytic activity">
    <reaction evidence="9">
        <text>a long-chain fatty aldehyde + 2 NADPH + O2 + H(+) = a long-chain alkane + formate + 2 NADP(+) + H2O</text>
        <dbReference type="Rhea" id="RHEA:21440"/>
        <dbReference type="ChEBI" id="CHEBI:15377"/>
        <dbReference type="ChEBI" id="CHEBI:15378"/>
        <dbReference type="ChEBI" id="CHEBI:15379"/>
        <dbReference type="ChEBI" id="CHEBI:15740"/>
        <dbReference type="ChEBI" id="CHEBI:17176"/>
        <dbReference type="ChEBI" id="CHEBI:57783"/>
        <dbReference type="ChEBI" id="CHEBI:58349"/>
        <dbReference type="ChEBI" id="CHEBI:83563"/>
        <dbReference type="EC" id="4.1.99.5"/>
    </reaction>
</comment>
<reference evidence="12" key="1">
    <citation type="journal article" date="2023" name="GigaByte">
        <title>Genome assembly of the bearded iris, Iris pallida Lam.</title>
        <authorList>
            <person name="Bruccoleri R.E."/>
            <person name="Oakeley E.J."/>
            <person name="Faust A.M.E."/>
            <person name="Altorfer M."/>
            <person name="Dessus-Babus S."/>
            <person name="Burckhardt D."/>
            <person name="Oertli M."/>
            <person name="Naumann U."/>
            <person name="Petersen F."/>
            <person name="Wong J."/>
        </authorList>
    </citation>
    <scope>NUCLEOTIDE SEQUENCE</scope>
    <source>
        <strain evidence="12">GSM-AAB239-AS_SAM_17_03QT</strain>
    </source>
</reference>
<evidence type="ECO:0000313" key="14">
    <source>
        <dbReference type="Proteomes" id="UP001140949"/>
    </source>
</evidence>
<dbReference type="GO" id="GO:0008610">
    <property type="term" value="P:lipid biosynthetic process"/>
    <property type="evidence" value="ECO:0007669"/>
    <property type="project" value="InterPro"/>
</dbReference>
<dbReference type="GO" id="GO:0016491">
    <property type="term" value="F:oxidoreductase activity"/>
    <property type="evidence" value="ECO:0007669"/>
    <property type="project" value="InterPro"/>
</dbReference>
<dbReference type="EMBL" id="JANAVB010031417">
    <property type="protein sequence ID" value="KAJ6811946.1"/>
    <property type="molecule type" value="Genomic_DNA"/>
</dbReference>
<dbReference type="InterPro" id="IPR006694">
    <property type="entry name" value="Fatty_acid_hydroxylase"/>
</dbReference>
<evidence type="ECO:0000256" key="8">
    <source>
        <dbReference type="ARBA" id="ARBA00023239"/>
    </source>
</evidence>
<keyword evidence="7 10" id="KW-0472">Membrane</keyword>
<dbReference type="InterPro" id="IPR050307">
    <property type="entry name" value="Sterol_Desaturase_Related"/>
</dbReference>
<evidence type="ECO:0000259" key="11">
    <source>
        <dbReference type="Pfam" id="PF04116"/>
    </source>
</evidence>
<proteinExistence type="inferred from homology"/>
<keyword evidence="6 10" id="KW-1133">Transmembrane helix</keyword>
<feature type="domain" description="Fatty acid hydroxylase" evidence="11">
    <location>
        <begin position="25"/>
        <end position="71"/>
    </location>
</feature>
<accession>A0AAX6EB32</accession>
<evidence type="ECO:0000256" key="6">
    <source>
        <dbReference type="ARBA" id="ARBA00022989"/>
    </source>
</evidence>
<keyword evidence="14" id="KW-1185">Reference proteome</keyword>
<evidence type="ECO:0000256" key="7">
    <source>
        <dbReference type="ARBA" id="ARBA00023136"/>
    </source>
</evidence>
<dbReference type="GO" id="GO:0071771">
    <property type="term" value="F:aldehyde oxygenase (deformylating) activity"/>
    <property type="evidence" value="ECO:0007669"/>
    <property type="project" value="UniProtKB-EC"/>
</dbReference>
<evidence type="ECO:0000256" key="4">
    <source>
        <dbReference type="ARBA" id="ARBA00022692"/>
    </source>
</evidence>
<evidence type="ECO:0000256" key="9">
    <source>
        <dbReference type="ARBA" id="ARBA00047909"/>
    </source>
</evidence>
<dbReference type="Proteomes" id="UP001140949">
    <property type="component" value="Unassembled WGS sequence"/>
</dbReference>
<evidence type="ECO:0000256" key="2">
    <source>
        <dbReference type="ARBA" id="ARBA00009324"/>
    </source>
</evidence>
<gene>
    <name evidence="13" type="ORF">M6B38_151500</name>
    <name evidence="12" type="ORF">M6B38_198970</name>
</gene>
<evidence type="ECO:0000313" key="13">
    <source>
        <dbReference type="EMBL" id="KAJ6811946.1"/>
    </source>
</evidence>
<comment type="similarity">
    <text evidence="2">Belongs to the sterol desaturase family.</text>
</comment>
<comment type="subcellular location">
    <subcellularLocation>
        <location evidence="1">Endoplasmic reticulum membrane</location>
        <topology evidence="1">Multi-pass membrane protein</topology>
    </subcellularLocation>
</comment>
<evidence type="ECO:0000256" key="5">
    <source>
        <dbReference type="ARBA" id="ARBA00022824"/>
    </source>
</evidence>
<dbReference type="GO" id="GO:0005789">
    <property type="term" value="C:endoplasmic reticulum membrane"/>
    <property type="evidence" value="ECO:0007669"/>
    <property type="project" value="UniProtKB-SubCell"/>
</dbReference>
<sequence length="110" mass="12632">MVTANESPTGTTAQPPILVQLLQIIIAMTVMDTWQYFVHRYMHQNKFLYRHIHSQHDRLVVPCAIGALYNHNHPVEGRLLDTFGGPLVFDLWDDSSDSRGLFLLCSYEDC</sequence>
<name>A0AAX6EB32_IRIPA</name>
<evidence type="ECO:0000256" key="10">
    <source>
        <dbReference type="SAM" id="Phobius"/>
    </source>
</evidence>
<organism evidence="12 14">
    <name type="scientific">Iris pallida</name>
    <name type="common">Sweet iris</name>
    <dbReference type="NCBI Taxonomy" id="29817"/>
    <lineage>
        <taxon>Eukaryota</taxon>
        <taxon>Viridiplantae</taxon>
        <taxon>Streptophyta</taxon>
        <taxon>Embryophyta</taxon>
        <taxon>Tracheophyta</taxon>
        <taxon>Spermatophyta</taxon>
        <taxon>Magnoliopsida</taxon>
        <taxon>Liliopsida</taxon>
        <taxon>Asparagales</taxon>
        <taxon>Iridaceae</taxon>
        <taxon>Iridoideae</taxon>
        <taxon>Irideae</taxon>
        <taxon>Iris</taxon>
    </lineage>
</organism>
<keyword evidence="4 10" id="KW-0812">Transmembrane</keyword>
<feature type="transmembrane region" description="Helical" evidence="10">
    <location>
        <begin position="17"/>
        <end position="38"/>
    </location>
</feature>
<evidence type="ECO:0000313" key="12">
    <source>
        <dbReference type="EMBL" id="KAJ6801248.1"/>
    </source>
</evidence>
<protein>
    <recommendedName>
        <fullName evidence="3">aldehyde oxygenase (deformylating)</fullName>
        <ecNumber evidence="3">4.1.99.5</ecNumber>
    </recommendedName>
</protein>
<evidence type="ECO:0000256" key="1">
    <source>
        <dbReference type="ARBA" id="ARBA00004477"/>
    </source>
</evidence>
<keyword evidence="8" id="KW-0456">Lyase</keyword>
<dbReference type="EMBL" id="JANAVB010038219">
    <property type="protein sequence ID" value="KAJ6801248.1"/>
    <property type="molecule type" value="Genomic_DNA"/>
</dbReference>
<keyword evidence="5" id="KW-0256">Endoplasmic reticulum</keyword>
<dbReference type="Pfam" id="PF04116">
    <property type="entry name" value="FA_hydroxylase"/>
    <property type="match status" value="1"/>
</dbReference>
<dbReference type="EC" id="4.1.99.5" evidence="3"/>
<dbReference type="PANTHER" id="PTHR11863">
    <property type="entry name" value="STEROL DESATURASE"/>
    <property type="match status" value="1"/>
</dbReference>
<dbReference type="AlphaFoldDB" id="A0AAX6EB32"/>
<dbReference type="GO" id="GO:0005506">
    <property type="term" value="F:iron ion binding"/>
    <property type="evidence" value="ECO:0007669"/>
    <property type="project" value="InterPro"/>
</dbReference>
<reference evidence="12" key="2">
    <citation type="submission" date="2023-04" db="EMBL/GenBank/DDBJ databases">
        <authorList>
            <person name="Bruccoleri R.E."/>
            <person name="Oakeley E.J."/>
            <person name="Faust A.-M."/>
            <person name="Dessus-Babus S."/>
            <person name="Altorfer M."/>
            <person name="Burckhardt D."/>
            <person name="Oertli M."/>
            <person name="Naumann U."/>
            <person name="Petersen F."/>
            <person name="Wong J."/>
        </authorList>
    </citation>
    <scope>NUCLEOTIDE SEQUENCE</scope>
    <source>
        <strain evidence="12">GSM-AAB239-AS_SAM_17_03QT</strain>
        <tissue evidence="12">Leaf</tissue>
    </source>
</reference>
<evidence type="ECO:0000256" key="3">
    <source>
        <dbReference type="ARBA" id="ARBA00013146"/>
    </source>
</evidence>
<comment type="caution">
    <text evidence="12">The sequence shown here is derived from an EMBL/GenBank/DDBJ whole genome shotgun (WGS) entry which is preliminary data.</text>
</comment>